<name>A0ABY1BD79_9PSED</name>
<evidence type="ECO:0000259" key="4">
    <source>
        <dbReference type="PROSITE" id="PS50111"/>
    </source>
</evidence>
<dbReference type="Gene3D" id="1.10.287.950">
    <property type="entry name" value="Methyl-accepting chemotaxis protein"/>
    <property type="match status" value="1"/>
</dbReference>
<keyword evidence="2" id="KW-0732">Signal</keyword>
<dbReference type="Proteomes" id="UP000198512">
    <property type="component" value="Unassembled WGS sequence"/>
</dbReference>
<evidence type="ECO:0000313" key="6">
    <source>
        <dbReference type="Proteomes" id="UP000198512"/>
    </source>
</evidence>
<dbReference type="RefSeq" id="WP_069519969.1">
    <property type="nucleotide sequence ID" value="NZ_FOFP01000007.1"/>
</dbReference>
<evidence type="ECO:0000256" key="1">
    <source>
        <dbReference type="ARBA" id="ARBA00010333"/>
    </source>
</evidence>
<dbReference type="SMART" id="SM00283">
    <property type="entry name" value="MA"/>
    <property type="match status" value="1"/>
</dbReference>
<proteinExistence type="inferred from homology"/>
<evidence type="ECO:0000256" key="2">
    <source>
        <dbReference type="ARBA" id="ARBA00022729"/>
    </source>
</evidence>
<protein>
    <submittedName>
        <fullName evidence="5">ABC-type amino acid transport substrate-binding protein</fullName>
    </submittedName>
</protein>
<dbReference type="InterPro" id="IPR004089">
    <property type="entry name" value="MCPsignal_dom"/>
</dbReference>
<sequence length="597" mass="65933">MAWFKSPPSVVPAWQVVLLAGDVERALQLDDGSLPEQLRSCLERGLSEPPPSEGRALSLLYGRLDALQRHAMQAVEQTENSLAEIAARSGEQLTFLNHTRGFLDHSSRSADELRGELAHELESTRQFFASQFAELQQAIEERASASHQVIRSIDEIGRTVQLLSINAAIEAAHAGEAGRGFAVVASEIRDLALRTQANTRQAFEQIDMSQLSEQLDALLHSAEAQLQQLSGQVGTSLSSLHGLFGQMAARLDEIEGNNKVIVAGVHLGQSAEAQLRGRSNWSRSLLNDLTSVYADPDPRQGLQRLLHEERLHLDPHYDRLAEIRARGEIRVAIEPAFKGLSFRTEAGGPLQGLDAELVRTFAHWLGVQCRFIEHPWDRCLHLLEAGAQRRDNEADLVWSAMPPMPGYDQVAFSAPYVFLPYVLAKRAGDTRIQGVEDLAGKVLGCINDPAAMATLEERGLRWQANQHKPGGKVELANLLAYSDQSLIHDCLADGTVDAFAVDLPIYHWACQGERSPWRGRLEILPGNLSPNLWYYSAAVANQPANAGLLAAIDEFIAHYRAQPAYRELVQRWLGKVYDDSHWRFAPGIHDAASLAQA</sequence>
<dbReference type="PANTHER" id="PTHR35936">
    <property type="entry name" value="MEMBRANE-BOUND LYTIC MUREIN TRANSGLYCOSYLASE F"/>
    <property type="match status" value="1"/>
</dbReference>
<dbReference type="Pfam" id="PF00015">
    <property type="entry name" value="MCPsignal"/>
    <property type="match status" value="1"/>
</dbReference>
<evidence type="ECO:0000313" key="5">
    <source>
        <dbReference type="EMBL" id="SEQ58302.1"/>
    </source>
</evidence>
<dbReference type="EMBL" id="FOFP01000007">
    <property type="protein sequence ID" value="SEQ58302.1"/>
    <property type="molecule type" value="Genomic_DNA"/>
</dbReference>
<dbReference type="PANTHER" id="PTHR35936:SF17">
    <property type="entry name" value="ARGININE-BINDING EXTRACELLULAR PROTEIN ARTP"/>
    <property type="match status" value="1"/>
</dbReference>
<dbReference type="InterPro" id="IPR001638">
    <property type="entry name" value="Solute-binding_3/MltF_N"/>
</dbReference>
<keyword evidence="6" id="KW-1185">Reference proteome</keyword>
<reference evidence="5 6" key="1">
    <citation type="submission" date="2016-10" db="EMBL/GenBank/DDBJ databases">
        <authorList>
            <person name="Varghese N."/>
            <person name="Submissions S."/>
        </authorList>
    </citation>
    <scope>NUCLEOTIDE SEQUENCE [LARGE SCALE GENOMIC DNA]</scope>
    <source>
        <strain evidence="5 6">CIP 109853</strain>
    </source>
</reference>
<accession>A0ABY1BD79</accession>
<organism evidence="5 6">
    <name type="scientific">Pseudomonas cuatrocienegasensis</name>
    <dbReference type="NCBI Taxonomy" id="543360"/>
    <lineage>
        <taxon>Bacteria</taxon>
        <taxon>Pseudomonadati</taxon>
        <taxon>Pseudomonadota</taxon>
        <taxon>Gammaproteobacteria</taxon>
        <taxon>Pseudomonadales</taxon>
        <taxon>Pseudomonadaceae</taxon>
        <taxon>Pseudomonas</taxon>
    </lineage>
</organism>
<dbReference type="Gene3D" id="3.40.190.10">
    <property type="entry name" value="Periplasmic binding protein-like II"/>
    <property type="match status" value="2"/>
</dbReference>
<evidence type="ECO:0000256" key="3">
    <source>
        <dbReference type="PROSITE-ProRule" id="PRU00284"/>
    </source>
</evidence>
<feature type="domain" description="Methyl-accepting transducer" evidence="4">
    <location>
        <begin position="73"/>
        <end position="210"/>
    </location>
</feature>
<dbReference type="SUPFAM" id="SSF58104">
    <property type="entry name" value="Methyl-accepting chemotaxis protein (MCP) signaling domain"/>
    <property type="match status" value="1"/>
</dbReference>
<dbReference type="Pfam" id="PF00497">
    <property type="entry name" value="SBP_bac_3"/>
    <property type="match status" value="1"/>
</dbReference>
<gene>
    <name evidence="5" type="ORF">SAMN05216600_107136</name>
</gene>
<dbReference type="PROSITE" id="PS50111">
    <property type="entry name" value="CHEMOTAXIS_TRANSDUC_2"/>
    <property type="match status" value="1"/>
</dbReference>
<comment type="similarity">
    <text evidence="1">Belongs to the bacterial solute-binding protein 3 family.</text>
</comment>
<dbReference type="SUPFAM" id="SSF53850">
    <property type="entry name" value="Periplasmic binding protein-like II"/>
    <property type="match status" value="1"/>
</dbReference>
<dbReference type="SMART" id="SM00062">
    <property type="entry name" value="PBPb"/>
    <property type="match status" value="1"/>
</dbReference>
<keyword evidence="3" id="KW-0807">Transducer</keyword>
<comment type="caution">
    <text evidence="5">The sequence shown here is derived from an EMBL/GenBank/DDBJ whole genome shotgun (WGS) entry which is preliminary data.</text>
</comment>